<dbReference type="EMBL" id="QUTI01021726">
    <property type="protein sequence ID" value="RLO08406.1"/>
    <property type="molecule type" value="Genomic_DNA"/>
</dbReference>
<evidence type="ECO:0000313" key="8">
    <source>
        <dbReference type="Proteomes" id="UP000285712"/>
    </source>
</evidence>
<dbReference type="VEuPathDB" id="FungiDB:H257_13672"/>
<dbReference type="Proteomes" id="UP000285712">
    <property type="component" value="Unassembled WGS sequence"/>
</dbReference>
<dbReference type="AlphaFoldDB" id="A0A3L6VI48"/>
<evidence type="ECO:0000313" key="6">
    <source>
        <dbReference type="Proteomes" id="UP000275652"/>
    </source>
</evidence>
<protein>
    <submittedName>
        <fullName evidence="3">Uncharacterized protein</fullName>
    </submittedName>
</protein>
<dbReference type="Proteomes" id="UP000286510">
    <property type="component" value="Unassembled WGS sequence"/>
</dbReference>
<name>A0A3L6VI48_APHAT</name>
<sequence length="152" mass="16530">MGQLKEYHLIKMCSVATSAALPPPRLAPSSLAVPTQVDENEEDVEVVTKKRRTSNGSRWDAKPAEPTSTLELRKQAVRDAVAAAQQAFRFPSYVVVVASDMATALRALLEISTTAWKDTDGDPAPPHDEITERARLEFVHAMLASNIVPPPA</sequence>
<dbReference type="Proteomes" id="UP000285430">
    <property type="component" value="Unassembled WGS sequence"/>
</dbReference>
<dbReference type="EMBL" id="QUTF01010783">
    <property type="protein sequence ID" value="RHZ30924.1"/>
    <property type="molecule type" value="Genomic_DNA"/>
</dbReference>
<accession>A0A3L6VI48</accession>
<evidence type="ECO:0000313" key="7">
    <source>
        <dbReference type="Proteomes" id="UP000285430"/>
    </source>
</evidence>
<evidence type="ECO:0000313" key="4">
    <source>
        <dbReference type="EMBL" id="RHZ30924.1"/>
    </source>
</evidence>
<reference evidence="7 8" key="2">
    <citation type="submission" date="2018-08" db="EMBL/GenBank/DDBJ databases">
        <title>Aphanomyces genome sequencing and annotation.</title>
        <authorList>
            <person name="Minardi D."/>
            <person name="Oidtmann B."/>
            <person name="Van Der Giezen M."/>
            <person name="Studholme D.J."/>
        </authorList>
    </citation>
    <scope>NUCLEOTIDE SEQUENCE [LARGE SCALE GENOMIC DNA]</scope>
    <source>
        <strain evidence="3 7">Da</strain>
        <strain evidence="4 9">FDL457</strain>
        <strain evidence="2 8">Sv</strain>
    </source>
</reference>
<evidence type="ECO:0000313" key="9">
    <source>
        <dbReference type="Proteomes" id="UP000286510"/>
    </source>
</evidence>
<comment type="caution">
    <text evidence="3">The sequence shown here is derived from an EMBL/GenBank/DDBJ whole genome shotgun (WGS) entry which is preliminary data.</text>
</comment>
<evidence type="ECO:0000256" key="1">
    <source>
        <dbReference type="SAM" id="MobiDB-lite"/>
    </source>
</evidence>
<evidence type="ECO:0000313" key="5">
    <source>
        <dbReference type="EMBL" id="RLO08406.1"/>
    </source>
</evidence>
<reference evidence="5 6" key="1">
    <citation type="journal article" date="2018" name="J. Invertebr. Pathol.">
        <title>New genotyping method for the causative agent of crayfish plague (Aphanomyces astaci) based on whole genome data.</title>
        <authorList>
            <person name="Minardi D."/>
            <person name="Studholme D.J."/>
            <person name="van der Giezen M."/>
            <person name="Pretto T."/>
            <person name="Oidtmann B."/>
        </authorList>
    </citation>
    <scope>NUCLEOTIDE SEQUENCE [LARGE SCALE GENOMIC DNA]</scope>
    <source>
        <strain evidence="5 6">KB13</strain>
    </source>
</reference>
<evidence type="ECO:0000313" key="2">
    <source>
        <dbReference type="EMBL" id="RHY98241.1"/>
    </source>
</evidence>
<evidence type="ECO:0000313" key="3">
    <source>
        <dbReference type="EMBL" id="RHZ14767.1"/>
    </source>
</evidence>
<gene>
    <name evidence="4" type="ORF">DYB26_010005</name>
    <name evidence="5" type="ORF">DYB28_001626</name>
    <name evidence="2" type="ORF">DYB35_009695</name>
    <name evidence="3" type="ORF">DYB37_009117</name>
</gene>
<proteinExistence type="predicted"/>
<feature type="region of interest" description="Disordered" evidence="1">
    <location>
        <begin position="30"/>
        <end position="67"/>
    </location>
</feature>
<dbReference type="EMBL" id="QUTG01001952">
    <property type="protein sequence ID" value="RHY98241.1"/>
    <property type="molecule type" value="Genomic_DNA"/>
</dbReference>
<dbReference type="Proteomes" id="UP000275652">
    <property type="component" value="Unassembled WGS sequence"/>
</dbReference>
<organism evidence="3 7">
    <name type="scientific">Aphanomyces astaci</name>
    <name type="common">Crayfish plague agent</name>
    <dbReference type="NCBI Taxonomy" id="112090"/>
    <lineage>
        <taxon>Eukaryota</taxon>
        <taxon>Sar</taxon>
        <taxon>Stramenopiles</taxon>
        <taxon>Oomycota</taxon>
        <taxon>Saprolegniomycetes</taxon>
        <taxon>Saprolegniales</taxon>
        <taxon>Verrucalvaceae</taxon>
        <taxon>Aphanomyces</taxon>
    </lineage>
</organism>
<dbReference type="EMBL" id="QUTH01004248">
    <property type="protein sequence ID" value="RHZ14767.1"/>
    <property type="molecule type" value="Genomic_DNA"/>
</dbReference>